<accession>A0ABV6FNH1</accession>
<reference evidence="2 3" key="1">
    <citation type="submission" date="2024-09" db="EMBL/GenBank/DDBJ databases">
        <authorList>
            <person name="Sun Q."/>
            <person name="Mori K."/>
        </authorList>
    </citation>
    <scope>NUCLEOTIDE SEQUENCE [LARGE SCALE GENOMIC DNA]</scope>
    <source>
        <strain evidence="2 3">CCM 7650</strain>
    </source>
</reference>
<dbReference type="Proteomes" id="UP001589797">
    <property type="component" value="Unassembled WGS sequence"/>
</dbReference>
<dbReference type="EMBL" id="JBHLWI010000004">
    <property type="protein sequence ID" value="MFC0261410.1"/>
    <property type="molecule type" value="Genomic_DNA"/>
</dbReference>
<name>A0ABV6FNH1_9BACT</name>
<evidence type="ECO:0000313" key="3">
    <source>
        <dbReference type="Proteomes" id="UP001589797"/>
    </source>
</evidence>
<evidence type="ECO:0000313" key="2">
    <source>
        <dbReference type="EMBL" id="MFC0261410.1"/>
    </source>
</evidence>
<comment type="caution">
    <text evidence="2">The sequence shown here is derived from an EMBL/GenBank/DDBJ whole genome shotgun (WGS) entry which is preliminary data.</text>
</comment>
<feature type="domain" description="CBS" evidence="1">
    <location>
        <begin position="77"/>
        <end position="112"/>
    </location>
</feature>
<proteinExistence type="predicted"/>
<gene>
    <name evidence="2" type="ORF">ACFFIP_01860</name>
</gene>
<dbReference type="InterPro" id="IPR000644">
    <property type="entry name" value="CBS_dom"/>
</dbReference>
<sequence>MKARMNSMDRLRLLFEEQINVMPIAENLMLFDQSNFREEMEKRNFHSAIVNVDGQWMKYDEGDKTLSEITEEDWMEADTPLLKAFRLLIERRRYFIKDEDGNPAYIVTRTDLDKIPMRIGFFGLISLLETHLKDLIRKQLPHWEDSITANRLGQAKELYDWKKARGEEIDLIQCLQFGDLGSVFSKKQRFRKFEPDFSRDNWVDMMNNIGRLRDALAHSQSHLGFTWEEIDRMIVFIRGVIDREDPVFEG</sequence>
<organism evidence="2 3">
    <name type="scientific">Fontibacter flavus</name>
    <dbReference type="NCBI Taxonomy" id="654838"/>
    <lineage>
        <taxon>Bacteria</taxon>
        <taxon>Pseudomonadati</taxon>
        <taxon>Bacteroidota</taxon>
        <taxon>Cytophagia</taxon>
        <taxon>Cytophagales</taxon>
        <taxon>Cyclobacteriaceae</taxon>
        <taxon>Fontibacter</taxon>
    </lineage>
</organism>
<dbReference type="Pfam" id="PF00571">
    <property type="entry name" value="CBS"/>
    <property type="match status" value="1"/>
</dbReference>
<evidence type="ECO:0000259" key="1">
    <source>
        <dbReference type="Pfam" id="PF00571"/>
    </source>
</evidence>
<dbReference type="RefSeq" id="WP_382385860.1">
    <property type="nucleotide sequence ID" value="NZ_JBHLWI010000004.1"/>
</dbReference>
<protein>
    <submittedName>
        <fullName evidence="2">CBS domain-containing protein</fullName>
    </submittedName>
</protein>
<keyword evidence="3" id="KW-1185">Reference proteome</keyword>